<comment type="similarity">
    <text evidence="3">Belongs to the Fre/LuxG FAD/NAD(P) flavoprotein oxidoreductase family.</text>
</comment>
<comment type="caution">
    <text evidence="7">The sequence shown here is derived from an EMBL/GenBank/DDBJ whole genome shotgun (WGS) entry which is preliminary data.</text>
</comment>
<dbReference type="PANTHER" id="PTHR43644">
    <property type="entry name" value="NA(+)-TRANSLOCATING NADH-QUINONE REDUCTASE SUBUNIT"/>
    <property type="match status" value="1"/>
</dbReference>
<evidence type="ECO:0000256" key="5">
    <source>
        <dbReference type="ARBA" id="ARBA00041312"/>
    </source>
</evidence>
<evidence type="ECO:0000313" key="8">
    <source>
        <dbReference type="Proteomes" id="UP000019918"/>
    </source>
</evidence>
<dbReference type="SUPFAM" id="SSF63380">
    <property type="entry name" value="Riboflavin synthase domain-like"/>
    <property type="match status" value="1"/>
</dbReference>
<sequence length="233" mass="26377">MTTLSCKVISVETITETVYRVRMVPEADFSFRAGQYLMVVMDERDKRPFSLASTPMEKDIIELHIGASELNLYAMAVMERIQQQRSITVDIPHGDAWLREESSRPLILVAGGTGFSYARSILLTALSQQPDRNIALYWGGRELKHLYDLEELNALAVKHPNLKIIPVVEQPEPDWQGRSGTVLTAVMNDYGSLSEHDIYLAGRFEMAKIARERFCAERGAKVDQMYSDAFAFI</sequence>
<dbReference type="NCBIfam" id="NF005963">
    <property type="entry name" value="PRK08051.1"/>
    <property type="match status" value="1"/>
</dbReference>
<dbReference type="GO" id="GO:0016491">
    <property type="term" value="F:oxidoreductase activity"/>
    <property type="evidence" value="ECO:0007669"/>
    <property type="project" value="UniProtKB-KW"/>
</dbReference>
<evidence type="ECO:0000256" key="3">
    <source>
        <dbReference type="ARBA" id="ARBA00038177"/>
    </source>
</evidence>
<keyword evidence="7" id="KW-0560">Oxidoreductase</keyword>
<accession>A0A014NLN4</accession>
<organism evidence="7 8">
    <name type="scientific">Erwinia mallotivora</name>
    <dbReference type="NCBI Taxonomy" id="69222"/>
    <lineage>
        <taxon>Bacteria</taxon>
        <taxon>Pseudomonadati</taxon>
        <taxon>Pseudomonadota</taxon>
        <taxon>Gammaproteobacteria</taxon>
        <taxon>Enterobacterales</taxon>
        <taxon>Erwiniaceae</taxon>
        <taxon>Erwinia</taxon>
    </lineage>
</organism>
<dbReference type="InterPro" id="IPR001433">
    <property type="entry name" value="OxRdtase_FAD/NAD-bd"/>
</dbReference>
<keyword evidence="2" id="KW-0274">FAD</keyword>
<keyword evidence="8" id="KW-1185">Reference proteome</keyword>
<dbReference type="OrthoDB" id="9806195at2"/>
<proteinExistence type="inferred from homology"/>
<dbReference type="PROSITE" id="PS51384">
    <property type="entry name" value="FAD_FR"/>
    <property type="match status" value="1"/>
</dbReference>
<dbReference type="Proteomes" id="UP000019918">
    <property type="component" value="Unassembled WGS sequence"/>
</dbReference>
<dbReference type="Pfam" id="PF00175">
    <property type="entry name" value="NAD_binding_1"/>
    <property type="match status" value="1"/>
</dbReference>
<protein>
    <recommendedName>
        <fullName evidence="4">NAD(P)H-flavin reductase</fullName>
    </recommendedName>
    <alternativeName>
        <fullName evidence="5">NAD(P)H:flavin oxidoreductase</fullName>
    </alternativeName>
</protein>
<dbReference type="InterPro" id="IPR017927">
    <property type="entry name" value="FAD-bd_FR_type"/>
</dbReference>
<dbReference type="CDD" id="cd06189">
    <property type="entry name" value="flavin_oxioreductase"/>
    <property type="match status" value="1"/>
</dbReference>
<dbReference type="RefSeq" id="WP_034938798.1">
    <property type="nucleotide sequence ID" value="NZ_JFHN01000054.1"/>
</dbReference>
<dbReference type="Gene3D" id="3.40.50.80">
    <property type="entry name" value="Nucleotide-binding domain of ferredoxin-NADP reductase (FNR) module"/>
    <property type="match status" value="1"/>
</dbReference>
<feature type="domain" description="FAD-binding FR-type" evidence="6">
    <location>
        <begin position="1"/>
        <end position="99"/>
    </location>
</feature>
<dbReference type="SUPFAM" id="SSF52343">
    <property type="entry name" value="Ferredoxin reductase-like, C-terminal NADP-linked domain"/>
    <property type="match status" value="1"/>
</dbReference>
<dbReference type="InterPro" id="IPR039261">
    <property type="entry name" value="FNR_nucleotide-bd"/>
</dbReference>
<evidence type="ECO:0000259" key="6">
    <source>
        <dbReference type="PROSITE" id="PS51384"/>
    </source>
</evidence>
<dbReference type="PATRIC" id="fig|69222.5.peg.3118"/>
<dbReference type="InterPro" id="IPR017938">
    <property type="entry name" value="Riboflavin_synthase-like_b-brl"/>
</dbReference>
<reference evidence="7 8" key="1">
    <citation type="submission" date="2014-02" db="EMBL/GenBank/DDBJ databases">
        <title>Draft genome of Erwinia mallotivora strain BT-MARDI, a papaya dieback pathogen.</title>
        <authorList>
            <person name="Redzuan R."/>
            <person name="Abu Bakar N."/>
            <person name="Badrun R."/>
            <person name="Mohd Raih M.F."/>
            <person name="Rozano L."/>
            <person name="Mat Amin N."/>
        </authorList>
    </citation>
    <scope>NUCLEOTIDE SEQUENCE [LARGE SCALE GENOMIC DNA]</scope>
    <source>
        <strain evidence="7 8">BT-MARDI</strain>
    </source>
</reference>
<evidence type="ECO:0000313" key="7">
    <source>
        <dbReference type="EMBL" id="EXU74690.1"/>
    </source>
</evidence>
<dbReference type="Gene3D" id="2.40.30.10">
    <property type="entry name" value="Translation factors"/>
    <property type="match status" value="1"/>
</dbReference>
<name>A0A014NLN4_9GAMM</name>
<gene>
    <name evidence="7" type="primary">fre</name>
    <name evidence="7" type="ORF">BG55_15220</name>
</gene>
<dbReference type="AlphaFoldDB" id="A0A014NLN4"/>
<keyword evidence="1" id="KW-0285">Flavoprotein</keyword>
<dbReference type="PRINTS" id="PR00410">
    <property type="entry name" value="PHEHYDRXLASE"/>
</dbReference>
<evidence type="ECO:0000256" key="2">
    <source>
        <dbReference type="ARBA" id="ARBA00022827"/>
    </source>
</evidence>
<dbReference type="EMBL" id="JFHN01000054">
    <property type="protein sequence ID" value="EXU74690.1"/>
    <property type="molecule type" value="Genomic_DNA"/>
</dbReference>
<evidence type="ECO:0000256" key="4">
    <source>
        <dbReference type="ARBA" id="ARBA00039732"/>
    </source>
</evidence>
<dbReference type="PANTHER" id="PTHR43644:SF1">
    <property type="entry name" value="NAD(P)H-FLAVIN REDUCTASE"/>
    <property type="match status" value="1"/>
</dbReference>
<dbReference type="STRING" id="69222.BG55_15220"/>
<evidence type="ECO:0000256" key="1">
    <source>
        <dbReference type="ARBA" id="ARBA00022630"/>
    </source>
</evidence>